<name>A0A4R3Z0N1_9FIRM</name>
<dbReference type="EMBL" id="SMCQ01000012">
    <property type="protein sequence ID" value="TCV98506.1"/>
    <property type="molecule type" value="Genomic_DNA"/>
</dbReference>
<evidence type="ECO:0000256" key="5">
    <source>
        <dbReference type="ARBA" id="ARBA00022989"/>
    </source>
</evidence>
<evidence type="ECO:0000259" key="8">
    <source>
        <dbReference type="PROSITE" id="PS50928"/>
    </source>
</evidence>
<keyword evidence="10" id="KW-1185">Reference proteome</keyword>
<evidence type="ECO:0000256" key="3">
    <source>
        <dbReference type="ARBA" id="ARBA00022475"/>
    </source>
</evidence>
<evidence type="ECO:0000256" key="4">
    <source>
        <dbReference type="ARBA" id="ARBA00022692"/>
    </source>
</evidence>
<evidence type="ECO:0000256" key="2">
    <source>
        <dbReference type="ARBA" id="ARBA00022448"/>
    </source>
</evidence>
<comment type="caution">
    <text evidence="9">The sequence shown here is derived from an EMBL/GenBank/DDBJ whole genome shotgun (WGS) entry which is preliminary data.</text>
</comment>
<dbReference type="Gene3D" id="1.10.3720.10">
    <property type="entry name" value="MetI-like"/>
    <property type="match status" value="1"/>
</dbReference>
<dbReference type="GO" id="GO:0005886">
    <property type="term" value="C:plasma membrane"/>
    <property type="evidence" value="ECO:0007669"/>
    <property type="project" value="UniProtKB-SubCell"/>
</dbReference>
<evidence type="ECO:0000313" key="10">
    <source>
        <dbReference type="Proteomes" id="UP000295515"/>
    </source>
</evidence>
<comment type="similarity">
    <text evidence="7">Belongs to the binding-protein-dependent transport system permease family.</text>
</comment>
<dbReference type="GO" id="GO:0055085">
    <property type="term" value="P:transmembrane transport"/>
    <property type="evidence" value="ECO:0007669"/>
    <property type="project" value="InterPro"/>
</dbReference>
<dbReference type="PANTHER" id="PTHR30151">
    <property type="entry name" value="ALKANE SULFONATE ABC TRANSPORTER-RELATED, MEMBRANE SUBUNIT"/>
    <property type="match status" value="1"/>
</dbReference>
<accession>A0A4R3Z0N1</accession>
<evidence type="ECO:0000313" key="9">
    <source>
        <dbReference type="EMBL" id="TCV98506.1"/>
    </source>
</evidence>
<gene>
    <name evidence="9" type="ORF">EDD60_1121</name>
</gene>
<proteinExistence type="inferred from homology"/>
<dbReference type="SUPFAM" id="SSF161098">
    <property type="entry name" value="MetI-like"/>
    <property type="match status" value="1"/>
</dbReference>
<keyword evidence="3" id="KW-1003">Cell membrane</keyword>
<evidence type="ECO:0000256" key="1">
    <source>
        <dbReference type="ARBA" id="ARBA00004651"/>
    </source>
</evidence>
<evidence type="ECO:0000256" key="6">
    <source>
        <dbReference type="ARBA" id="ARBA00023136"/>
    </source>
</evidence>
<dbReference type="PROSITE" id="PS50928">
    <property type="entry name" value="ABC_TM1"/>
    <property type="match status" value="1"/>
</dbReference>
<comment type="subcellular location">
    <subcellularLocation>
        <location evidence="1 7">Cell membrane</location>
        <topology evidence="1 7">Multi-pass membrane protein</topology>
    </subcellularLocation>
</comment>
<feature type="transmembrane region" description="Helical" evidence="7">
    <location>
        <begin position="115"/>
        <end position="133"/>
    </location>
</feature>
<feature type="transmembrane region" description="Helical" evidence="7">
    <location>
        <begin position="45"/>
        <end position="77"/>
    </location>
</feature>
<keyword evidence="2 7" id="KW-0813">Transport</keyword>
<keyword evidence="5 7" id="KW-1133">Transmembrane helix</keyword>
<feature type="transmembrane region" description="Helical" evidence="7">
    <location>
        <begin position="210"/>
        <end position="231"/>
    </location>
</feature>
<dbReference type="RefSeq" id="WP_066450245.1">
    <property type="nucleotide sequence ID" value="NZ_CAUWFI010000031.1"/>
</dbReference>
<evidence type="ECO:0000256" key="7">
    <source>
        <dbReference type="RuleBase" id="RU363032"/>
    </source>
</evidence>
<dbReference type="Pfam" id="PF00528">
    <property type="entry name" value="BPD_transp_1"/>
    <property type="match status" value="1"/>
</dbReference>
<dbReference type="AlphaFoldDB" id="A0A4R3Z0N1"/>
<dbReference type="Proteomes" id="UP000295515">
    <property type="component" value="Unassembled WGS sequence"/>
</dbReference>
<dbReference type="InterPro" id="IPR000515">
    <property type="entry name" value="MetI-like"/>
</dbReference>
<organism evidence="9 10">
    <name type="scientific">Longibaculum muris</name>
    <dbReference type="NCBI Taxonomy" id="1796628"/>
    <lineage>
        <taxon>Bacteria</taxon>
        <taxon>Bacillati</taxon>
        <taxon>Bacillota</taxon>
        <taxon>Erysipelotrichia</taxon>
        <taxon>Erysipelotrichales</taxon>
        <taxon>Coprobacillaceae</taxon>
        <taxon>Longibaculum</taxon>
    </lineage>
</organism>
<dbReference type="InterPro" id="IPR035906">
    <property type="entry name" value="MetI-like_sf"/>
</dbReference>
<reference evidence="9 10" key="1">
    <citation type="submission" date="2019-03" db="EMBL/GenBank/DDBJ databases">
        <title>Genomic Encyclopedia of Type Strains, Phase IV (KMG-IV): sequencing the most valuable type-strain genomes for metagenomic binning, comparative biology and taxonomic classification.</title>
        <authorList>
            <person name="Goeker M."/>
        </authorList>
    </citation>
    <scope>NUCLEOTIDE SEQUENCE [LARGE SCALE GENOMIC DNA]</scope>
    <source>
        <strain evidence="9 10">DSM 29487</strain>
    </source>
</reference>
<dbReference type="GeneID" id="98915557"/>
<sequence length="238" mass="27112">MKHKVRLIICILLLWQLLAWGIHNNVILPFPSETIVTMGKMLGDLNFYQTLLITLSHVLIVVLISVVLAFVLAYIGYCYKVVDEYVSPILSILQAIPNISFVILVLLWASSLQTVYIVLFLVVFPLLYHNFISGFKNIDHDLRDVILLYEPSFMDKMLKVYLPLIQPSVLSGLKSSLSLGVKVTVMAEILAGLPYGVGRAINFARIQFDMVSVFAWTIWLVIMIMFIDFLLEKFIQIE</sequence>
<feature type="transmembrane region" description="Helical" evidence="7">
    <location>
        <begin position="89"/>
        <end position="109"/>
    </location>
</feature>
<keyword evidence="4 7" id="KW-0812">Transmembrane</keyword>
<keyword evidence="6 7" id="KW-0472">Membrane</keyword>
<protein>
    <submittedName>
        <fullName evidence="9">NitT/TauT family transport system permease protein</fullName>
    </submittedName>
</protein>
<dbReference type="PANTHER" id="PTHR30151:SF0">
    <property type="entry name" value="ABC TRANSPORTER PERMEASE PROTEIN MJ0413-RELATED"/>
    <property type="match status" value="1"/>
</dbReference>
<feature type="domain" description="ABC transmembrane type-1" evidence="8">
    <location>
        <begin position="47"/>
        <end position="231"/>
    </location>
</feature>